<dbReference type="Proteomes" id="UP000019246">
    <property type="component" value="Unassembled WGS sequence"/>
</dbReference>
<comment type="caution">
    <text evidence="1">The sequence shown here is derived from an EMBL/GenBank/DDBJ whole genome shotgun (WGS) entry which is preliminary data.</text>
</comment>
<dbReference type="AlphaFoldDB" id="W7ATF1"/>
<dbReference type="RefSeq" id="WP_036074308.1">
    <property type="nucleotide sequence ID" value="NZ_AOCG01000017.1"/>
</dbReference>
<dbReference type="STRING" id="1265818.MAQA_14924"/>
<sequence>MKAIKFLTILFILSIPLILVGCTGHSSSDEKHKSTKKQSIITEKPFTVEVNETKKMEEYLHYNQANKCELH</sequence>
<accession>W7ATF1</accession>
<dbReference type="EMBL" id="AOCG01000017">
    <property type="protein sequence ID" value="EUJ16897.1"/>
    <property type="molecule type" value="Genomic_DNA"/>
</dbReference>
<dbReference type="PATRIC" id="fig|1265818.5.peg.3008"/>
<evidence type="ECO:0000313" key="1">
    <source>
        <dbReference type="EMBL" id="EUJ16897.1"/>
    </source>
</evidence>
<protein>
    <recommendedName>
        <fullName evidence="3">Lipoprotein</fullName>
    </recommendedName>
</protein>
<name>W7ATF1_9LIST</name>
<proteinExistence type="predicted"/>
<keyword evidence="2" id="KW-1185">Reference proteome</keyword>
<evidence type="ECO:0000313" key="2">
    <source>
        <dbReference type="Proteomes" id="UP000019246"/>
    </source>
</evidence>
<reference evidence="1 2" key="1">
    <citation type="journal article" date="2014" name="Int. J. Syst. Evol. Microbiol.">
        <title>Listeria floridensis sp. nov., Listeria aquatica sp. nov., Listeria cornellensis sp. nov., Listeria riparia sp. nov. and Listeria grandensis sp. nov., from agricultural and natural environments.</title>
        <authorList>
            <person name="den Bakker H.C."/>
            <person name="Warchocki S."/>
            <person name="Wright E.M."/>
            <person name="Allred A.F."/>
            <person name="Ahlstrom C."/>
            <person name="Manuel C.S."/>
            <person name="Stasiewicz M.J."/>
            <person name="Burrell A."/>
            <person name="Roof S."/>
            <person name="Strawn L."/>
            <person name="Fortes E.D."/>
            <person name="Nightingale K.K."/>
            <person name="Kephart D."/>
            <person name="Wiedmann M."/>
        </authorList>
    </citation>
    <scope>NUCLEOTIDE SEQUENCE [LARGE SCALE GENOMIC DNA]</scope>
    <source>
        <strain evidence="1 2">FSL S10-1188</strain>
    </source>
</reference>
<organism evidence="1 2">
    <name type="scientific">Listeria aquatica FSL S10-1188</name>
    <dbReference type="NCBI Taxonomy" id="1265818"/>
    <lineage>
        <taxon>Bacteria</taxon>
        <taxon>Bacillati</taxon>
        <taxon>Bacillota</taxon>
        <taxon>Bacilli</taxon>
        <taxon>Bacillales</taxon>
        <taxon>Listeriaceae</taxon>
        <taxon>Listeria</taxon>
    </lineage>
</organism>
<gene>
    <name evidence="1" type="ORF">MAQA_14924</name>
</gene>
<dbReference type="PROSITE" id="PS51257">
    <property type="entry name" value="PROKAR_LIPOPROTEIN"/>
    <property type="match status" value="1"/>
</dbReference>
<evidence type="ECO:0008006" key="3">
    <source>
        <dbReference type="Google" id="ProtNLM"/>
    </source>
</evidence>